<evidence type="ECO:0000256" key="6">
    <source>
        <dbReference type="ARBA" id="ARBA00023136"/>
    </source>
</evidence>
<feature type="transmembrane region" description="Helical" evidence="7">
    <location>
        <begin position="116"/>
        <end position="140"/>
    </location>
</feature>
<dbReference type="Pfam" id="PF07690">
    <property type="entry name" value="MFS_1"/>
    <property type="match status" value="1"/>
</dbReference>
<feature type="transmembrane region" description="Helical" evidence="7">
    <location>
        <begin position="222"/>
        <end position="243"/>
    </location>
</feature>
<evidence type="ECO:0000256" key="4">
    <source>
        <dbReference type="ARBA" id="ARBA00022692"/>
    </source>
</evidence>
<dbReference type="InterPro" id="IPR011701">
    <property type="entry name" value="MFS"/>
</dbReference>
<dbReference type="PANTHER" id="PTHR23517:SF2">
    <property type="entry name" value="MULTIDRUG RESISTANCE PROTEIN MDTH"/>
    <property type="match status" value="1"/>
</dbReference>
<evidence type="ECO:0000256" key="7">
    <source>
        <dbReference type="SAM" id="Phobius"/>
    </source>
</evidence>
<feature type="transmembrane region" description="Helical" evidence="7">
    <location>
        <begin position="152"/>
        <end position="175"/>
    </location>
</feature>
<comment type="subcellular location">
    <subcellularLocation>
        <location evidence="1">Cell membrane</location>
        <topology evidence="1">Multi-pass membrane protein</topology>
    </subcellularLocation>
</comment>
<dbReference type="InterPro" id="IPR050171">
    <property type="entry name" value="MFS_Transporters"/>
</dbReference>
<feature type="domain" description="Major facilitator superfamily (MFS) profile" evidence="8">
    <location>
        <begin position="19"/>
        <end position="423"/>
    </location>
</feature>
<comment type="caution">
    <text evidence="9">The sequence shown here is derived from an EMBL/GenBank/DDBJ whole genome shotgun (WGS) entry which is preliminary data.</text>
</comment>
<keyword evidence="6 7" id="KW-0472">Membrane</keyword>
<dbReference type="PROSITE" id="PS50850">
    <property type="entry name" value="MFS"/>
    <property type="match status" value="1"/>
</dbReference>
<evidence type="ECO:0000313" key="10">
    <source>
        <dbReference type="Proteomes" id="UP000321638"/>
    </source>
</evidence>
<gene>
    <name evidence="9" type="ORF">FHP25_25120</name>
</gene>
<keyword evidence="3" id="KW-1003">Cell membrane</keyword>
<keyword evidence="4 7" id="KW-0812">Transmembrane</keyword>
<dbReference type="Proteomes" id="UP000321638">
    <property type="component" value="Unassembled WGS sequence"/>
</dbReference>
<evidence type="ECO:0000256" key="1">
    <source>
        <dbReference type="ARBA" id="ARBA00004651"/>
    </source>
</evidence>
<protein>
    <submittedName>
        <fullName evidence="9">MFS transporter</fullName>
    </submittedName>
</protein>
<dbReference type="RefSeq" id="WP_147849739.1">
    <property type="nucleotide sequence ID" value="NZ_VDUZ01000032.1"/>
</dbReference>
<name>A0A5C8PGV6_9HYPH</name>
<dbReference type="Gene3D" id="1.20.1250.20">
    <property type="entry name" value="MFS general substrate transporter like domains"/>
    <property type="match status" value="2"/>
</dbReference>
<evidence type="ECO:0000313" key="9">
    <source>
        <dbReference type="EMBL" id="TXL72580.1"/>
    </source>
</evidence>
<keyword evidence="2" id="KW-0813">Transport</keyword>
<feature type="transmembrane region" description="Helical" evidence="7">
    <location>
        <begin position="181"/>
        <end position="199"/>
    </location>
</feature>
<feature type="transmembrane region" description="Helical" evidence="7">
    <location>
        <begin position="277"/>
        <end position="299"/>
    </location>
</feature>
<dbReference type="InterPro" id="IPR020846">
    <property type="entry name" value="MFS_dom"/>
</dbReference>
<evidence type="ECO:0000256" key="2">
    <source>
        <dbReference type="ARBA" id="ARBA00022448"/>
    </source>
</evidence>
<feature type="transmembrane region" description="Helical" evidence="7">
    <location>
        <begin position="311"/>
        <end position="329"/>
    </location>
</feature>
<dbReference type="PANTHER" id="PTHR23517">
    <property type="entry name" value="RESISTANCE PROTEIN MDTM, PUTATIVE-RELATED-RELATED"/>
    <property type="match status" value="1"/>
</dbReference>
<dbReference type="OrthoDB" id="8524807at2"/>
<sequence length="440" mass="46217">MSAQSLPASPAPVANESLVLGYSSIGHALMHYMAGFFPYIAVGMAASWGEPGQPLDHQVVLLPLWQLAAFLIGIAALPAGWLSDHWSAPGMIVVMFFGMGAAAIACALVPDRGFLMLELAMAGLGMFAAIYHAVGIAWVMRNASRPGHAMGINGVFGSAGLAACGAGTGLLINFFSWRAAFLVPGIICLIAGLGLLYHWRTGRVGDRPMPAVPGKQPSRGDLVRVFVILTVTMFAGGVIWQAIQYGAPGLFEQRMAAEVDWLQTMTNGQLAAEAKKMAFWVGLLGSAIYAVSGVTQYFLGGLSDRYSLKRVYVLAAFLQVLAMLGLAWLPGYGVFLAAMASVIISAASGPAENLLIGRYTPTRYHGLGFGAKFIVAFGAGPVAIWLIAHIKALTGSLELLFLGLAATGVLVWLVALMLPSGGDSRQEPEVAASPRPVPAE</sequence>
<evidence type="ECO:0000259" key="8">
    <source>
        <dbReference type="PROSITE" id="PS50850"/>
    </source>
</evidence>
<dbReference type="InterPro" id="IPR036259">
    <property type="entry name" value="MFS_trans_sf"/>
</dbReference>
<evidence type="ECO:0000256" key="3">
    <source>
        <dbReference type="ARBA" id="ARBA00022475"/>
    </source>
</evidence>
<feature type="transmembrane region" description="Helical" evidence="7">
    <location>
        <begin position="335"/>
        <end position="355"/>
    </location>
</feature>
<evidence type="ECO:0000256" key="5">
    <source>
        <dbReference type="ARBA" id="ARBA00022989"/>
    </source>
</evidence>
<accession>A0A5C8PGV6</accession>
<reference evidence="9 10" key="1">
    <citation type="submission" date="2019-06" db="EMBL/GenBank/DDBJ databases">
        <title>New taxonomy in bacterial strain CC-CFT640, isolated from vineyard.</title>
        <authorList>
            <person name="Lin S.-Y."/>
            <person name="Tsai C.-F."/>
            <person name="Young C.-C."/>
        </authorList>
    </citation>
    <scope>NUCLEOTIDE SEQUENCE [LARGE SCALE GENOMIC DNA]</scope>
    <source>
        <strain evidence="9 10">CC-CFT640</strain>
    </source>
</reference>
<feature type="transmembrane region" description="Helical" evidence="7">
    <location>
        <begin position="91"/>
        <end position="110"/>
    </location>
</feature>
<dbReference type="AlphaFoldDB" id="A0A5C8PGV6"/>
<organism evidence="9 10">
    <name type="scientific">Vineibacter terrae</name>
    <dbReference type="NCBI Taxonomy" id="2586908"/>
    <lineage>
        <taxon>Bacteria</taxon>
        <taxon>Pseudomonadati</taxon>
        <taxon>Pseudomonadota</taxon>
        <taxon>Alphaproteobacteria</taxon>
        <taxon>Hyphomicrobiales</taxon>
        <taxon>Vineibacter</taxon>
    </lineage>
</organism>
<dbReference type="GO" id="GO:0005886">
    <property type="term" value="C:plasma membrane"/>
    <property type="evidence" value="ECO:0007669"/>
    <property type="project" value="UniProtKB-SubCell"/>
</dbReference>
<feature type="transmembrane region" description="Helical" evidence="7">
    <location>
        <begin position="60"/>
        <end position="79"/>
    </location>
</feature>
<feature type="transmembrane region" description="Helical" evidence="7">
    <location>
        <begin position="399"/>
        <end position="418"/>
    </location>
</feature>
<feature type="transmembrane region" description="Helical" evidence="7">
    <location>
        <begin position="367"/>
        <end position="387"/>
    </location>
</feature>
<dbReference type="SUPFAM" id="SSF103473">
    <property type="entry name" value="MFS general substrate transporter"/>
    <property type="match status" value="1"/>
</dbReference>
<proteinExistence type="predicted"/>
<keyword evidence="10" id="KW-1185">Reference proteome</keyword>
<keyword evidence="5 7" id="KW-1133">Transmembrane helix</keyword>
<dbReference type="GO" id="GO:0022857">
    <property type="term" value="F:transmembrane transporter activity"/>
    <property type="evidence" value="ECO:0007669"/>
    <property type="project" value="InterPro"/>
</dbReference>
<feature type="transmembrane region" description="Helical" evidence="7">
    <location>
        <begin position="29"/>
        <end position="48"/>
    </location>
</feature>
<dbReference type="EMBL" id="VDUZ01000032">
    <property type="protein sequence ID" value="TXL72580.1"/>
    <property type="molecule type" value="Genomic_DNA"/>
</dbReference>